<dbReference type="InterPro" id="IPR029069">
    <property type="entry name" value="HotDog_dom_sf"/>
</dbReference>
<dbReference type="EMBL" id="SJSA01000001">
    <property type="protein sequence ID" value="TGG39882.1"/>
    <property type="molecule type" value="Genomic_DNA"/>
</dbReference>
<dbReference type="SUPFAM" id="SSF54637">
    <property type="entry name" value="Thioesterase/thiol ester dehydrase-isomerase"/>
    <property type="match status" value="1"/>
</dbReference>
<evidence type="ECO:0000313" key="3">
    <source>
        <dbReference type="EMBL" id="TGG39882.1"/>
    </source>
</evidence>
<dbReference type="CDD" id="cd00586">
    <property type="entry name" value="4HBT"/>
    <property type="match status" value="1"/>
</dbReference>
<comment type="caution">
    <text evidence="3">The sequence shown here is derived from an EMBL/GenBank/DDBJ whole genome shotgun (WGS) entry which is preliminary data.</text>
</comment>
<evidence type="ECO:0000256" key="2">
    <source>
        <dbReference type="ARBA" id="ARBA00022801"/>
    </source>
</evidence>
<dbReference type="RefSeq" id="WP_135470777.1">
    <property type="nucleotide sequence ID" value="NZ_CASCNC010000004.1"/>
</dbReference>
<dbReference type="Proteomes" id="UP000297635">
    <property type="component" value="Unassembled WGS sequence"/>
</dbReference>
<gene>
    <name evidence="3" type="ORF">EZ315_03885</name>
</gene>
<proteinExistence type="inferred from homology"/>
<accession>A0A4Z0V902</accession>
<dbReference type="AlphaFoldDB" id="A0A4Z0V902"/>
<dbReference type="InterPro" id="IPR050563">
    <property type="entry name" value="4-hydroxybenzoyl-CoA_TE"/>
</dbReference>
<sequence>MDYQFELPIKVRDYETDSQGIVNNANYLHYLEITRHDFCEQAGTSFRAMQEQGLDPVVRKIEIEYISSLTLGDSMISKLRMHREGARFIFRQDIFNASTGAMVVRAVVTTVCLENGRLSRGDILAEAFAQYL</sequence>
<dbReference type="GO" id="GO:0047617">
    <property type="term" value="F:fatty acyl-CoA hydrolase activity"/>
    <property type="evidence" value="ECO:0007669"/>
    <property type="project" value="TreeGrafter"/>
</dbReference>
<organism evidence="3 4">
    <name type="scientific">Duncaniella freteri</name>
    <dbReference type="NCBI Taxonomy" id="2530391"/>
    <lineage>
        <taxon>Bacteria</taxon>
        <taxon>Pseudomonadati</taxon>
        <taxon>Bacteroidota</taxon>
        <taxon>Bacteroidia</taxon>
        <taxon>Bacteroidales</taxon>
        <taxon>Muribaculaceae</taxon>
        <taxon>Duncaniella</taxon>
    </lineage>
</organism>
<dbReference type="PANTHER" id="PTHR31793:SF27">
    <property type="entry name" value="NOVEL THIOESTERASE SUPERFAMILY DOMAIN AND SAPOSIN A-TYPE DOMAIN CONTAINING PROTEIN (0610012H03RIK)"/>
    <property type="match status" value="1"/>
</dbReference>
<protein>
    <submittedName>
        <fullName evidence="3">Acyl-CoA thioesterase</fullName>
    </submittedName>
</protein>
<reference evidence="3 4" key="1">
    <citation type="submission" date="2019-02" db="EMBL/GenBank/DDBJ databases">
        <title>Isolation and identification of novel species under the genus Muribaculum.</title>
        <authorList>
            <person name="Miyake S."/>
            <person name="Ding Y."/>
            <person name="Low A."/>
            <person name="Soh M."/>
            <person name="Seedorf H."/>
        </authorList>
    </citation>
    <scope>NUCLEOTIDE SEQUENCE [LARGE SCALE GENOMIC DNA]</scope>
    <source>
        <strain evidence="3 4">TLL-A3</strain>
    </source>
</reference>
<keyword evidence="4" id="KW-1185">Reference proteome</keyword>
<dbReference type="Pfam" id="PF13279">
    <property type="entry name" value="4HBT_2"/>
    <property type="match status" value="1"/>
</dbReference>
<evidence type="ECO:0000256" key="1">
    <source>
        <dbReference type="ARBA" id="ARBA00005953"/>
    </source>
</evidence>
<dbReference type="GeneID" id="82148921"/>
<comment type="similarity">
    <text evidence="1">Belongs to the 4-hydroxybenzoyl-CoA thioesterase family.</text>
</comment>
<name>A0A4Z0V902_9BACT</name>
<dbReference type="InterPro" id="IPR006684">
    <property type="entry name" value="YbgC/YbaW"/>
</dbReference>
<dbReference type="Gene3D" id="3.10.129.10">
    <property type="entry name" value="Hotdog Thioesterase"/>
    <property type="match status" value="1"/>
</dbReference>
<dbReference type="NCBIfam" id="TIGR00051">
    <property type="entry name" value="YbgC/FadM family acyl-CoA thioesterase"/>
    <property type="match status" value="1"/>
</dbReference>
<keyword evidence="2" id="KW-0378">Hydrolase</keyword>
<dbReference type="PANTHER" id="PTHR31793">
    <property type="entry name" value="4-HYDROXYBENZOYL-COA THIOESTERASE FAMILY MEMBER"/>
    <property type="match status" value="1"/>
</dbReference>
<evidence type="ECO:0000313" key="4">
    <source>
        <dbReference type="Proteomes" id="UP000297635"/>
    </source>
</evidence>
<dbReference type="PIRSF" id="PIRSF003230">
    <property type="entry name" value="YbgC"/>
    <property type="match status" value="1"/>
</dbReference>